<dbReference type="PANTHER" id="PTHR35529">
    <property type="entry name" value="MANGANESE EFFLUX PUMP MNTP-RELATED"/>
    <property type="match status" value="1"/>
</dbReference>
<evidence type="ECO:0000313" key="7">
    <source>
        <dbReference type="Proteomes" id="UP000297714"/>
    </source>
</evidence>
<dbReference type="Proteomes" id="UP000297714">
    <property type="component" value="Unassembled WGS sequence"/>
</dbReference>
<dbReference type="OrthoDB" id="1679205at2"/>
<feature type="transmembrane region" description="Helical" evidence="5">
    <location>
        <begin position="186"/>
        <end position="204"/>
    </location>
</feature>
<keyword evidence="1" id="KW-1003">Cell membrane</keyword>
<accession>A0A4Z0XWD3</accession>
<comment type="caution">
    <text evidence="6">The sequence shown here is derived from an EMBL/GenBank/DDBJ whole genome shotgun (WGS) entry which is preliminary data.</text>
</comment>
<name>A0A4Z0XWD3_9FIRM</name>
<organism evidence="6 7">
    <name type="scientific">Caproiciproducens galactitolivorans</name>
    <dbReference type="NCBI Taxonomy" id="642589"/>
    <lineage>
        <taxon>Bacteria</taxon>
        <taxon>Bacillati</taxon>
        <taxon>Bacillota</taxon>
        <taxon>Clostridia</taxon>
        <taxon>Eubacteriales</taxon>
        <taxon>Acutalibacteraceae</taxon>
        <taxon>Caproiciproducens</taxon>
    </lineage>
</organism>
<dbReference type="InterPro" id="IPR003810">
    <property type="entry name" value="Mntp/YtaF"/>
</dbReference>
<proteinExistence type="predicted"/>
<sequence>MHVNFLSAFLFALSANLDNFAVAITFGMRKIKIGFFINFFIAAIIGAGTFFSMSIGKTVSGYLPAGASNRIGSILLIGIGIWFLKDFFKKPQKKEPEEQGQKIDLNRMLKEPEKADMDCSGTIDAKESAVLALALTINNFGMGVGASFAGLEIYTTTLCTFIVSMLFITLGYHVGERCIPKFLSRYVSLLSGAIVILLGIYGMLF</sequence>
<protein>
    <submittedName>
        <fullName evidence="6">Manganese efflux pump MntP</fullName>
    </submittedName>
</protein>
<keyword evidence="2 5" id="KW-0812">Transmembrane</keyword>
<evidence type="ECO:0000256" key="5">
    <source>
        <dbReference type="SAM" id="Phobius"/>
    </source>
</evidence>
<evidence type="ECO:0000313" key="6">
    <source>
        <dbReference type="EMBL" id="TGJ75749.1"/>
    </source>
</evidence>
<feature type="transmembrane region" description="Helical" evidence="5">
    <location>
        <begin position="67"/>
        <end position="84"/>
    </location>
</feature>
<keyword evidence="7" id="KW-1185">Reference proteome</keyword>
<evidence type="ECO:0000256" key="1">
    <source>
        <dbReference type="ARBA" id="ARBA00022475"/>
    </source>
</evidence>
<dbReference type="EMBL" id="SRMQ01000011">
    <property type="protein sequence ID" value="TGJ75749.1"/>
    <property type="molecule type" value="Genomic_DNA"/>
</dbReference>
<feature type="transmembrane region" description="Helical" evidence="5">
    <location>
        <begin position="153"/>
        <end position="174"/>
    </location>
</feature>
<evidence type="ECO:0000256" key="2">
    <source>
        <dbReference type="ARBA" id="ARBA00022692"/>
    </source>
</evidence>
<dbReference type="NCBIfam" id="TIGR02840">
    <property type="entry name" value="spore_YtaF"/>
    <property type="match status" value="1"/>
</dbReference>
<keyword evidence="4 5" id="KW-0472">Membrane</keyword>
<dbReference type="Pfam" id="PF02659">
    <property type="entry name" value="Mntp"/>
    <property type="match status" value="1"/>
</dbReference>
<dbReference type="InterPro" id="IPR014205">
    <property type="entry name" value="Spore_YtaF"/>
</dbReference>
<reference evidence="6 7" key="1">
    <citation type="submission" date="2019-04" db="EMBL/GenBank/DDBJ databases">
        <authorList>
            <person name="Poehlein A."/>
            <person name="Bengelsdorf F.R."/>
            <person name="Duerre P."/>
            <person name="Daniel R."/>
        </authorList>
    </citation>
    <scope>NUCLEOTIDE SEQUENCE [LARGE SCALE GENOMIC DNA]</scope>
    <source>
        <strain evidence="6 7">BS-1</strain>
    </source>
</reference>
<evidence type="ECO:0000256" key="3">
    <source>
        <dbReference type="ARBA" id="ARBA00022989"/>
    </source>
</evidence>
<evidence type="ECO:0000256" key="4">
    <source>
        <dbReference type="ARBA" id="ARBA00023136"/>
    </source>
</evidence>
<keyword evidence="3 5" id="KW-1133">Transmembrane helix</keyword>
<dbReference type="PANTHER" id="PTHR35529:SF2">
    <property type="entry name" value="SPORULATION PROTEIN YTAF-RELATED"/>
    <property type="match status" value="1"/>
</dbReference>
<feature type="transmembrane region" description="Helical" evidence="5">
    <location>
        <begin position="33"/>
        <end position="55"/>
    </location>
</feature>
<dbReference type="AlphaFoldDB" id="A0A4Z0XWD3"/>
<gene>
    <name evidence="6" type="primary">mntP_2</name>
    <name evidence="6" type="ORF">CAGA_21270</name>
</gene>